<organism evidence="6 7">
    <name type="scientific">Amycolatopsis arida</name>
    <dbReference type="NCBI Taxonomy" id="587909"/>
    <lineage>
        <taxon>Bacteria</taxon>
        <taxon>Bacillati</taxon>
        <taxon>Actinomycetota</taxon>
        <taxon>Actinomycetes</taxon>
        <taxon>Pseudonocardiales</taxon>
        <taxon>Pseudonocardiaceae</taxon>
        <taxon>Amycolatopsis</taxon>
    </lineage>
</organism>
<dbReference type="STRING" id="587909.SAMN05421810_11315"/>
<evidence type="ECO:0000256" key="1">
    <source>
        <dbReference type="ARBA" id="ARBA00009437"/>
    </source>
</evidence>
<protein>
    <submittedName>
        <fullName evidence="6">DNA-binding transcriptional regulator, LysR family</fullName>
    </submittedName>
</protein>
<dbReference type="CDD" id="cd05466">
    <property type="entry name" value="PBP2_LTTR_substrate"/>
    <property type="match status" value="1"/>
</dbReference>
<evidence type="ECO:0000313" key="7">
    <source>
        <dbReference type="Proteomes" id="UP000198727"/>
    </source>
</evidence>
<dbReference type="PANTHER" id="PTHR30346">
    <property type="entry name" value="TRANSCRIPTIONAL DUAL REGULATOR HCAR-RELATED"/>
    <property type="match status" value="1"/>
</dbReference>
<keyword evidence="3 6" id="KW-0238">DNA-binding</keyword>
<dbReference type="Pfam" id="PF00126">
    <property type="entry name" value="HTH_1"/>
    <property type="match status" value="1"/>
</dbReference>
<dbReference type="GO" id="GO:0003677">
    <property type="term" value="F:DNA binding"/>
    <property type="evidence" value="ECO:0007669"/>
    <property type="project" value="UniProtKB-KW"/>
</dbReference>
<dbReference type="SUPFAM" id="SSF46785">
    <property type="entry name" value="Winged helix' DNA-binding domain"/>
    <property type="match status" value="1"/>
</dbReference>
<evidence type="ECO:0000313" key="6">
    <source>
        <dbReference type="EMBL" id="SFQ68971.1"/>
    </source>
</evidence>
<dbReference type="InterPro" id="IPR005119">
    <property type="entry name" value="LysR_subst-bd"/>
</dbReference>
<sequence length="291" mass="31039">MTLQQLRYLVAVADHGTITAAAAALYVAQPALSRAVHALERELGVTLLTRTGRGTALTAEGRRVVRLARSALDVVDRIAGGAHGEREGKPATLRVVATPTLAAHLVGELVPAFTRRHPGTRVEVLGRDPRERVVGALRDGDAELGLVDLPVDGGVTTHHLGEHEVVLASPPGTDLPDPVPLDRLDGLPLVVPRRGSPRRGELEELFGMLGVRPASAVETDERAAWVTVVLAGGASLLWYRDIAARAFGPRAEIRSLRPRLTRAVGLVHPRRPLAPAARAFVALTETRWPAA</sequence>
<dbReference type="PRINTS" id="PR00039">
    <property type="entry name" value="HTHLYSR"/>
</dbReference>
<reference evidence="7" key="1">
    <citation type="submission" date="2016-10" db="EMBL/GenBank/DDBJ databases">
        <authorList>
            <person name="Varghese N."/>
            <person name="Submissions S."/>
        </authorList>
    </citation>
    <scope>NUCLEOTIDE SEQUENCE [LARGE SCALE GENOMIC DNA]</scope>
    <source>
        <strain evidence="7">CGMCC 4.5579</strain>
    </source>
</reference>
<dbReference type="Gene3D" id="1.10.10.10">
    <property type="entry name" value="Winged helix-like DNA-binding domain superfamily/Winged helix DNA-binding domain"/>
    <property type="match status" value="1"/>
</dbReference>
<dbReference type="GO" id="GO:0032993">
    <property type="term" value="C:protein-DNA complex"/>
    <property type="evidence" value="ECO:0007669"/>
    <property type="project" value="TreeGrafter"/>
</dbReference>
<dbReference type="RefSeq" id="WP_092536161.1">
    <property type="nucleotide sequence ID" value="NZ_FOWW01000013.1"/>
</dbReference>
<dbReference type="InterPro" id="IPR000847">
    <property type="entry name" value="LysR_HTH_N"/>
</dbReference>
<accession>A0A1I6AJS0</accession>
<gene>
    <name evidence="6" type="ORF">SAMN05421810_11315</name>
</gene>
<dbReference type="PROSITE" id="PS50931">
    <property type="entry name" value="HTH_LYSR"/>
    <property type="match status" value="1"/>
</dbReference>
<evidence type="ECO:0000259" key="5">
    <source>
        <dbReference type="PROSITE" id="PS50931"/>
    </source>
</evidence>
<comment type="similarity">
    <text evidence="1">Belongs to the LysR transcriptional regulatory family.</text>
</comment>
<dbReference type="InterPro" id="IPR036390">
    <property type="entry name" value="WH_DNA-bd_sf"/>
</dbReference>
<evidence type="ECO:0000256" key="2">
    <source>
        <dbReference type="ARBA" id="ARBA00023015"/>
    </source>
</evidence>
<evidence type="ECO:0000256" key="4">
    <source>
        <dbReference type="ARBA" id="ARBA00023163"/>
    </source>
</evidence>
<dbReference type="PANTHER" id="PTHR30346:SF28">
    <property type="entry name" value="HTH-TYPE TRANSCRIPTIONAL REGULATOR CYNR"/>
    <property type="match status" value="1"/>
</dbReference>
<keyword evidence="4" id="KW-0804">Transcription</keyword>
<proteinExistence type="inferred from homology"/>
<dbReference type="OrthoDB" id="3181812at2"/>
<dbReference type="GO" id="GO:0003700">
    <property type="term" value="F:DNA-binding transcription factor activity"/>
    <property type="evidence" value="ECO:0007669"/>
    <property type="project" value="InterPro"/>
</dbReference>
<dbReference type="SUPFAM" id="SSF53850">
    <property type="entry name" value="Periplasmic binding protein-like II"/>
    <property type="match status" value="1"/>
</dbReference>
<keyword evidence="2" id="KW-0805">Transcription regulation</keyword>
<dbReference type="InterPro" id="IPR036388">
    <property type="entry name" value="WH-like_DNA-bd_sf"/>
</dbReference>
<evidence type="ECO:0000256" key="3">
    <source>
        <dbReference type="ARBA" id="ARBA00023125"/>
    </source>
</evidence>
<dbReference type="AlphaFoldDB" id="A0A1I6AJS0"/>
<name>A0A1I6AJS0_9PSEU</name>
<feature type="domain" description="HTH lysR-type" evidence="5">
    <location>
        <begin position="1"/>
        <end position="58"/>
    </location>
</feature>
<dbReference type="Pfam" id="PF03466">
    <property type="entry name" value="LysR_substrate"/>
    <property type="match status" value="1"/>
</dbReference>
<dbReference type="Proteomes" id="UP000198727">
    <property type="component" value="Unassembled WGS sequence"/>
</dbReference>
<dbReference type="Gene3D" id="3.40.190.290">
    <property type="match status" value="1"/>
</dbReference>
<keyword evidence="7" id="KW-1185">Reference proteome</keyword>
<dbReference type="FunFam" id="1.10.10.10:FF:000001">
    <property type="entry name" value="LysR family transcriptional regulator"/>
    <property type="match status" value="1"/>
</dbReference>
<dbReference type="EMBL" id="FOWW01000013">
    <property type="protein sequence ID" value="SFQ68971.1"/>
    <property type="molecule type" value="Genomic_DNA"/>
</dbReference>